<evidence type="ECO:0000313" key="1">
    <source>
        <dbReference type="EMBL" id="XKX17518.1"/>
    </source>
</evidence>
<protein>
    <submittedName>
        <fullName evidence="1">Uncharacterized protein</fullName>
    </submittedName>
</protein>
<organism evidence="1 2">
    <name type="scientific">Klebsiella phage phi1_175008</name>
    <dbReference type="NCBI Taxonomy" id="3127744"/>
    <lineage>
        <taxon>Viruses</taxon>
        <taxon>Duplodnaviria</taxon>
        <taxon>Heunggongvirae</taxon>
        <taxon>Uroviricota</taxon>
        <taxon>Caudoviricetes</taxon>
        <taxon>Stephanstirmvirinae</taxon>
    </lineage>
</organism>
<reference evidence="1" key="1">
    <citation type="submission" date="2024-09" db="EMBL/GenBank/DDBJ databases">
        <title>The complete genome of Klebsiella pneumoniae phage phi1_175008.</title>
        <authorList>
            <person name="Li J."/>
            <person name="Feng Y."/>
            <person name="Zong Z."/>
        </authorList>
    </citation>
    <scope>NUCLEOTIDE SEQUENCE</scope>
</reference>
<accession>A0ACD5FRT0</accession>
<name>A0ACD5FRT0_9CAUD</name>
<gene>
    <name evidence="1" type="ORF">MVUOKPPV_CDS0121</name>
</gene>
<sequence>MAPIYRVILGGIHDVKVTHNYAEAKEHFLMWVQEEIMDERVAYKSVTLTADHQPILEYIRQPYPEEFNYA</sequence>
<dbReference type="Proteomes" id="UP001365931">
    <property type="component" value="Segment"/>
</dbReference>
<proteinExistence type="predicted"/>
<dbReference type="EMBL" id="PQ360875">
    <property type="protein sequence ID" value="XKX17518.1"/>
    <property type="molecule type" value="Genomic_DNA"/>
</dbReference>
<evidence type="ECO:0000313" key="2">
    <source>
        <dbReference type="Proteomes" id="UP001365931"/>
    </source>
</evidence>